<dbReference type="EMBL" id="QPIZ01000002">
    <property type="protein sequence ID" value="RCW39082.1"/>
    <property type="molecule type" value="Genomic_DNA"/>
</dbReference>
<organism evidence="1 2">
    <name type="scientific">Marinilabilia salmonicolor</name>
    <dbReference type="NCBI Taxonomy" id="989"/>
    <lineage>
        <taxon>Bacteria</taxon>
        <taxon>Pseudomonadati</taxon>
        <taxon>Bacteroidota</taxon>
        <taxon>Bacteroidia</taxon>
        <taxon>Marinilabiliales</taxon>
        <taxon>Marinilabiliaceae</taxon>
        <taxon>Marinilabilia</taxon>
    </lineage>
</organism>
<dbReference type="AlphaFoldDB" id="A0A368VD88"/>
<gene>
    <name evidence="1" type="ORF">DFO77_102237</name>
</gene>
<accession>A0A368VD88</accession>
<keyword evidence="2" id="KW-1185">Reference proteome</keyword>
<dbReference type="Proteomes" id="UP000252733">
    <property type="component" value="Unassembled WGS sequence"/>
</dbReference>
<proteinExistence type="predicted"/>
<evidence type="ECO:0000313" key="2">
    <source>
        <dbReference type="Proteomes" id="UP000252733"/>
    </source>
</evidence>
<reference evidence="1 2" key="1">
    <citation type="submission" date="2018-07" db="EMBL/GenBank/DDBJ databases">
        <title>Freshwater and sediment microbial communities from various areas in North America, analyzing microbe dynamics in response to fracking.</title>
        <authorList>
            <person name="Lamendella R."/>
        </authorList>
    </citation>
    <scope>NUCLEOTIDE SEQUENCE [LARGE SCALE GENOMIC DNA]</scope>
    <source>
        <strain evidence="1 2">160A</strain>
    </source>
</reference>
<evidence type="ECO:0008006" key="3">
    <source>
        <dbReference type="Google" id="ProtNLM"/>
    </source>
</evidence>
<name>A0A368VD88_9BACT</name>
<protein>
    <recommendedName>
        <fullName evidence="3">SHOCT domain-containing protein</fullName>
    </recommendedName>
</protein>
<comment type="caution">
    <text evidence="1">The sequence shown here is derived from an EMBL/GenBank/DDBJ whole genome shotgun (WGS) entry which is preliminary data.</text>
</comment>
<evidence type="ECO:0000313" key="1">
    <source>
        <dbReference type="EMBL" id="RCW39082.1"/>
    </source>
</evidence>
<sequence>MGWFWILVLLLVAAIIWNVVSSPAESNNLNLPALYKSQLYIIKEQYVRDEIDKEEYEIEKRDLGV</sequence>